<dbReference type="EMBL" id="JADJZA010000001">
    <property type="protein sequence ID" value="MBK9295370.1"/>
    <property type="molecule type" value="Genomic_DNA"/>
</dbReference>
<dbReference type="Gene3D" id="2.30.110.10">
    <property type="entry name" value="Electron Transport, Fmn-binding Protein, Chain A"/>
    <property type="match status" value="1"/>
</dbReference>
<feature type="binding site" evidence="5 6">
    <location>
        <position position="137"/>
    </location>
    <ligand>
        <name>substrate</name>
    </ligand>
</feature>
<feature type="domain" description="Pyridoxamine 5'-phosphate oxidase N-terminal" evidence="8">
    <location>
        <begin position="39"/>
        <end position="163"/>
    </location>
</feature>
<evidence type="ECO:0000256" key="6">
    <source>
        <dbReference type="PIRSR" id="PIRSR000190-1"/>
    </source>
</evidence>
<dbReference type="Pfam" id="PF10590">
    <property type="entry name" value="PNP_phzG_C"/>
    <property type="match status" value="1"/>
</dbReference>
<feature type="binding site" evidence="5 7">
    <location>
        <position position="201"/>
    </location>
    <ligand>
        <name>FMN</name>
        <dbReference type="ChEBI" id="CHEBI:58210"/>
    </ligand>
</feature>
<dbReference type="InterPro" id="IPR019740">
    <property type="entry name" value="Pyridox_Oxase_CS"/>
</dbReference>
<dbReference type="HAMAP" id="MF_01629">
    <property type="entry name" value="PdxH"/>
    <property type="match status" value="1"/>
</dbReference>
<comment type="similarity">
    <text evidence="1 5">Belongs to the pyridoxamine 5'-phosphate oxidase family.</text>
</comment>
<keyword evidence="3 5" id="KW-0288">FMN</keyword>
<sequence>MAPSDPVVDPISSRLDYDVGELRRAELAADPVAQLRRWLDDAGRAEVPEPNAMAVATVDADGRPRVRNVLLRNLDEAGLVFYSNRLSAKGQAIDANPVASALFSWLGLQRQARVDADVEVIDGDLADTYWANRPQGSQIASAASPQGEVVADRAELEALVERYERDAEGLDIPRPEHWVGYRLVPHTFEFWQGRRARLHDRFRYRLTGGSWEIDRLAP</sequence>
<keyword evidence="2 5" id="KW-0285">Flavoprotein</keyword>
<evidence type="ECO:0000313" key="10">
    <source>
        <dbReference type="EMBL" id="MBK9295370.1"/>
    </source>
</evidence>
<comment type="cofactor">
    <cofactor evidence="5 7">
        <name>FMN</name>
        <dbReference type="ChEBI" id="CHEBI:58210"/>
    </cofactor>
    <text evidence="5 7">Binds 1 FMN per subunit.</text>
</comment>
<evidence type="ECO:0000256" key="2">
    <source>
        <dbReference type="ARBA" id="ARBA00022630"/>
    </source>
</evidence>
<dbReference type="Proteomes" id="UP000727993">
    <property type="component" value="Unassembled WGS sequence"/>
</dbReference>
<dbReference type="Pfam" id="PF01243">
    <property type="entry name" value="PNPOx_N"/>
    <property type="match status" value="1"/>
</dbReference>
<comment type="caution">
    <text evidence="10">The sequence shown here is derived from an EMBL/GenBank/DDBJ whole genome shotgun (WGS) entry which is preliminary data.</text>
</comment>
<comment type="function">
    <text evidence="5">Catalyzes the oxidation of either pyridoxine 5'-phosphate (PNP) or pyridoxamine 5'-phosphate (PMP) into pyridoxal 5'-phosphate (PLP).</text>
</comment>
<dbReference type="PIRSF" id="PIRSF000190">
    <property type="entry name" value="Pyd_amn-ph_oxd"/>
    <property type="match status" value="1"/>
</dbReference>
<feature type="binding site" evidence="5 6">
    <location>
        <position position="72"/>
    </location>
    <ligand>
        <name>substrate</name>
    </ligand>
</feature>
<feature type="domain" description="Pyridoxine 5'-phosphate oxidase dimerisation C-terminal" evidence="9">
    <location>
        <begin position="178"/>
        <end position="218"/>
    </location>
</feature>
<evidence type="ECO:0000256" key="1">
    <source>
        <dbReference type="ARBA" id="ARBA00007301"/>
    </source>
</evidence>
<evidence type="ECO:0000256" key="4">
    <source>
        <dbReference type="ARBA" id="ARBA00023002"/>
    </source>
</evidence>
<comment type="pathway">
    <text evidence="5">Cofactor metabolism; pyridoxal 5'-phosphate salvage; pyridoxal 5'-phosphate from pyridoxamine 5'-phosphate: step 1/1.</text>
</comment>
<dbReference type="SUPFAM" id="SSF50475">
    <property type="entry name" value="FMN-binding split barrel"/>
    <property type="match status" value="1"/>
</dbReference>
<dbReference type="NCBIfam" id="TIGR00558">
    <property type="entry name" value="pdxH"/>
    <property type="match status" value="1"/>
</dbReference>
<name>A0A936N853_9ACTN</name>
<comment type="catalytic activity">
    <reaction evidence="5">
        <text>pyridoxine 5'-phosphate + O2 = pyridoxal 5'-phosphate + H2O2</text>
        <dbReference type="Rhea" id="RHEA:15149"/>
        <dbReference type="ChEBI" id="CHEBI:15379"/>
        <dbReference type="ChEBI" id="CHEBI:16240"/>
        <dbReference type="ChEBI" id="CHEBI:58589"/>
        <dbReference type="ChEBI" id="CHEBI:597326"/>
        <dbReference type="EC" id="1.4.3.5"/>
    </reaction>
</comment>
<feature type="binding site" evidence="6">
    <location>
        <begin position="14"/>
        <end position="17"/>
    </location>
    <ligand>
        <name>substrate</name>
    </ligand>
</feature>
<dbReference type="InterPro" id="IPR012349">
    <property type="entry name" value="Split_barrel_FMN-bd"/>
</dbReference>
<evidence type="ECO:0000256" key="3">
    <source>
        <dbReference type="ARBA" id="ARBA00022643"/>
    </source>
</evidence>
<keyword evidence="4 5" id="KW-0560">Oxidoreductase</keyword>
<evidence type="ECO:0000259" key="8">
    <source>
        <dbReference type="Pfam" id="PF01243"/>
    </source>
</evidence>
<comment type="catalytic activity">
    <reaction evidence="5">
        <text>pyridoxamine 5'-phosphate + O2 + H2O = pyridoxal 5'-phosphate + H2O2 + NH4(+)</text>
        <dbReference type="Rhea" id="RHEA:15817"/>
        <dbReference type="ChEBI" id="CHEBI:15377"/>
        <dbReference type="ChEBI" id="CHEBI:15379"/>
        <dbReference type="ChEBI" id="CHEBI:16240"/>
        <dbReference type="ChEBI" id="CHEBI:28938"/>
        <dbReference type="ChEBI" id="CHEBI:58451"/>
        <dbReference type="ChEBI" id="CHEBI:597326"/>
        <dbReference type="EC" id="1.4.3.5"/>
    </reaction>
</comment>
<dbReference type="InterPro" id="IPR011576">
    <property type="entry name" value="Pyridox_Oxase_N"/>
</dbReference>
<organism evidence="10 11">
    <name type="scientific">Candidatus Neomicrothrix subdominans</name>
    <dbReference type="NCBI Taxonomy" id="2954438"/>
    <lineage>
        <taxon>Bacteria</taxon>
        <taxon>Bacillati</taxon>
        <taxon>Actinomycetota</taxon>
        <taxon>Acidimicrobiia</taxon>
        <taxon>Acidimicrobiales</taxon>
        <taxon>Microthrixaceae</taxon>
        <taxon>Candidatus Neomicrothrix</taxon>
    </lineage>
</organism>
<dbReference type="GO" id="GO:0004733">
    <property type="term" value="F:pyridoxamine phosphate oxidase activity"/>
    <property type="evidence" value="ECO:0007669"/>
    <property type="project" value="UniProtKB-UniRule"/>
</dbReference>
<dbReference type="NCBIfam" id="NF004231">
    <property type="entry name" value="PRK05679.1"/>
    <property type="match status" value="1"/>
</dbReference>
<dbReference type="InterPro" id="IPR000659">
    <property type="entry name" value="Pyridox_Oxase"/>
</dbReference>
<dbReference type="GO" id="GO:0010181">
    <property type="term" value="F:FMN binding"/>
    <property type="evidence" value="ECO:0007669"/>
    <property type="project" value="UniProtKB-UniRule"/>
</dbReference>
<accession>A0A936N853</accession>
<dbReference type="PANTHER" id="PTHR10851">
    <property type="entry name" value="PYRIDOXINE-5-PHOSPHATE OXIDASE"/>
    <property type="match status" value="1"/>
</dbReference>
<feature type="binding site" evidence="5 6">
    <location>
        <begin position="197"/>
        <end position="199"/>
    </location>
    <ligand>
        <name>substrate</name>
    </ligand>
</feature>
<dbReference type="EC" id="1.4.3.5" evidence="5"/>
<evidence type="ECO:0000313" key="11">
    <source>
        <dbReference type="Proteomes" id="UP000727993"/>
    </source>
</evidence>
<feature type="binding site" evidence="5 7">
    <location>
        <position position="191"/>
    </location>
    <ligand>
        <name>FMN</name>
        <dbReference type="ChEBI" id="CHEBI:58210"/>
    </ligand>
</feature>
<comment type="subunit">
    <text evidence="5">Homodimer.</text>
</comment>
<feature type="binding site" evidence="5 6">
    <location>
        <position position="129"/>
    </location>
    <ligand>
        <name>substrate</name>
    </ligand>
</feature>
<reference evidence="10 11" key="1">
    <citation type="submission" date="2020-10" db="EMBL/GenBank/DDBJ databases">
        <title>Connecting structure to function with the recovery of over 1000 high-quality activated sludge metagenome-assembled genomes encoding full-length rRNA genes using long-read sequencing.</title>
        <authorList>
            <person name="Singleton C.M."/>
            <person name="Petriglieri F."/>
            <person name="Kristensen J.M."/>
            <person name="Kirkegaard R.H."/>
            <person name="Michaelsen T.Y."/>
            <person name="Andersen M.H."/>
            <person name="Karst S.M."/>
            <person name="Dueholm M.S."/>
            <person name="Nielsen P.H."/>
            <person name="Albertsen M."/>
        </authorList>
    </citation>
    <scope>NUCLEOTIDE SEQUENCE [LARGE SCALE GENOMIC DNA]</scope>
    <source>
        <strain evidence="10">Lyne_18-Q3-R50-59_MAXAC.006</strain>
    </source>
</reference>
<dbReference type="AlphaFoldDB" id="A0A936N853"/>
<dbReference type="GO" id="GO:0008615">
    <property type="term" value="P:pyridoxine biosynthetic process"/>
    <property type="evidence" value="ECO:0007669"/>
    <property type="project" value="UniProtKB-UniRule"/>
</dbReference>
<feature type="binding site" evidence="5">
    <location>
        <begin position="82"/>
        <end position="83"/>
    </location>
    <ligand>
        <name>FMN</name>
        <dbReference type="ChEBI" id="CHEBI:58210"/>
    </ligand>
</feature>
<feature type="binding site" evidence="5 7">
    <location>
        <position position="89"/>
    </location>
    <ligand>
        <name>FMN</name>
        <dbReference type="ChEBI" id="CHEBI:58210"/>
    </ligand>
</feature>
<evidence type="ECO:0000256" key="7">
    <source>
        <dbReference type="PIRSR" id="PIRSR000190-2"/>
    </source>
</evidence>
<proteinExistence type="inferred from homology"/>
<feature type="binding site" evidence="5 7">
    <location>
        <position position="111"/>
    </location>
    <ligand>
        <name>FMN</name>
        <dbReference type="ChEBI" id="CHEBI:58210"/>
    </ligand>
</feature>
<dbReference type="PANTHER" id="PTHR10851:SF0">
    <property type="entry name" value="PYRIDOXINE-5'-PHOSPHATE OXIDASE"/>
    <property type="match status" value="1"/>
</dbReference>
<keyword evidence="5" id="KW-0664">Pyridoxine biosynthesis</keyword>
<evidence type="ECO:0000256" key="5">
    <source>
        <dbReference type="HAMAP-Rule" id="MF_01629"/>
    </source>
</evidence>
<feature type="binding site" evidence="5 6">
    <location>
        <position position="133"/>
    </location>
    <ligand>
        <name>substrate</name>
    </ligand>
</feature>
<dbReference type="InterPro" id="IPR019576">
    <property type="entry name" value="Pyridoxamine_oxidase_dimer_C"/>
</dbReference>
<comment type="pathway">
    <text evidence="5">Cofactor metabolism; pyridoxal 5'-phosphate salvage; pyridoxal 5'-phosphate from pyridoxine 5'-phosphate: step 1/1.</text>
</comment>
<dbReference type="PROSITE" id="PS01064">
    <property type="entry name" value="PYRIDOX_OXIDASE"/>
    <property type="match status" value="1"/>
</dbReference>
<evidence type="ECO:0000259" key="9">
    <source>
        <dbReference type="Pfam" id="PF10590"/>
    </source>
</evidence>
<protein>
    <recommendedName>
        <fullName evidence="5">Pyridoxine/pyridoxamine 5'-phosphate oxidase</fullName>
        <ecNumber evidence="5">1.4.3.5</ecNumber>
    </recommendedName>
    <alternativeName>
        <fullName evidence="5">PNP/PMP oxidase</fullName>
        <shortName evidence="5">PNPOx</shortName>
    </alternativeName>
    <alternativeName>
        <fullName evidence="5">Pyridoxal 5'-phosphate synthase</fullName>
    </alternativeName>
</protein>
<feature type="binding site" evidence="5">
    <location>
        <begin position="67"/>
        <end position="72"/>
    </location>
    <ligand>
        <name>FMN</name>
        <dbReference type="ChEBI" id="CHEBI:58210"/>
    </ligand>
</feature>
<comment type="caution">
    <text evidence="5">Lacks conserved residue(s) required for the propagation of feature annotation.</text>
</comment>
<gene>
    <name evidence="5 10" type="primary">pdxH</name>
    <name evidence="10" type="ORF">IPN02_00535</name>
</gene>